<dbReference type="InterPro" id="IPR005333">
    <property type="entry name" value="Transcription_factor_TCP"/>
</dbReference>
<name>A0A2P6SMS7_ROSCH</name>
<feature type="region of interest" description="Disordered" evidence="6">
    <location>
        <begin position="40"/>
        <end position="69"/>
    </location>
</feature>
<dbReference type="Pfam" id="PF03634">
    <property type="entry name" value="TCP"/>
    <property type="match status" value="1"/>
</dbReference>
<keyword evidence="2" id="KW-0805">Transcription regulation</keyword>
<evidence type="ECO:0000256" key="6">
    <source>
        <dbReference type="SAM" id="MobiDB-lite"/>
    </source>
</evidence>
<evidence type="ECO:0000313" key="9">
    <source>
        <dbReference type="Proteomes" id="UP000238479"/>
    </source>
</evidence>
<evidence type="ECO:0000259" key="7">
    <source>
        <dbReference type="PROSITE" id="PS51369"/>
    </source>
</evidence>
<gene>
    <name evidence="8" type="ORF">RchiOBHm_Chr1g0376331</name>
</gene>
<dbReference type="EMBL" id="PDCK01000039">
    <property type="protein sequence ID" value="PRQ59998.1"/>
    <property type="molecule type" value="Genomic_DNA"/>
</dbReference>
<dbReference type="PANTHER" id="PTHR31072:SF1">
    <property type="entry name" value="TRANSCRIPTION FACTOR TCP9"/>
    <property type="match status" value="1"/>
</dbReference>
<dbReference type="GO" id="GO:0043565">
    <property type="term" value="F:sequence-specific DNA binding"/>
    <property type="evidence" value="ECO:0007669"/>
    <property type="project" value="TreeGrafter"/>
</dbReference>
<dbReference type="InterPro" id="IPR017887">
    <property type="entry name" value="TF_TCP_subgr"/>
</dbReference>
<evidence type="ECO:0000256" key="4">
    <source>
        <dbReference type="ARBA" id="ARBA00023163"/>
    </source>
</evidence>
<dbReference type="GO" id="GO:0003700">
    <property type="term" value="F:DNA-binding transcription factor activity"/>
    <property type="evidence" value="ECO:0007669"/>
    <property type="project" value="InterPro"/>
</dbReference>
<feature type="domain" description="TCP" evidence="7">
    <location>
        <begin position="59"/>
        <end position="113"/>
    </location>
</feature>
<keyword evidence="9" id="KW-1185">Reference proteome</keyword>
<dbReference type="OMA" id="NSGWAIP"/>
<dbReference type="STRING" id="74649.A0A2P6SMS7"/>
<feature type="compositionally biased region" description="Basic and acidic residues" evidence="6">
    <location>
        <begin position="58"/>
        <end position="69"/>
    </location>
</feature>
<evidence type="ECO:0000256" key="1">
    <source>
        <dbReference type="ARBA" id="ARBA00004123"/>
    </source>
</evidence>
<feature type="compositionally biased region" description="Polar residues" evidence="6">
    <location>
        <begin position="14"/>
        <end position="24"/>
    </location>
</feature>
<dbReference type="AlphaFoldDB" id="A0A2P6SMS7"/>
<feature type="compositionally biased region" description="Low complexity" evidence="6">
    <location>
        <begin position="266"/>
        <end position="287"/>
    </location>
</feature>
<keyword evidence="4" id="KW-0804">Transcription</keyword>
<proteinExistence type="predicted"/>
<evidence type="ECO:0000256" key="5">
    <source>
        <dbReference type="ARBA" id="ARBA00023242"/>
    </source>
</evidence>
<dbReference type="PANTHER" id="PTHR31072">
    <property type="entry name" value="TRANSCRIPTION FACTOR TCP4-RELATED"/>
    <property type="match status" value="1"/>
</dbReference>
<comment type="subcellular location">
    <subcellularLocation>
        <location evidence="1">Nucleus</location>
    </subcellularLocation>
</comment>
<keyword evidence="3" id="KW-0238">DNA-binding</keyword>
<protein>
    <submittedName>
        <fullName evidence="8">Putative transcription factor TCP family</fullName>
    </submittedName>
</protein>
<accession>A0A2P6SMS7</accession>
<organism evidence="8 9">
    <name type="scientific">Rosa chinensis</name>
    <name type="common">China rose</name>
    <dbReference type="NCBI Taxonomy" id="74649"/>
    <lineage>
        <taxon>Eukaryota</taxon>
        <taxon>Viridiplantae</taxon>
        <taxon>Streptophyta</taxon>
        <taxon>Embryophyta</taxon>
        <taxon>Tracheophyta</taxon>
        <taxon>Spermatophyta</taxon>
        <taxon>Magnoliopsida</taxon>
        <taxon>eudicotyledons</taxon>
        <taxon>Gunneridae</taxon>
        <taxon>Pentapetalae</taxon>
        <taxon>rosids</taxon>
        <taxon>fabids</taxon>
        <taxon>Rosales</taxon>
        <taxon>Rosaceae</taxon>
        <taxon>Rosoideae</taxon>
        <taxon>Rosoideae incertae sedis</taxon>
        <taxon>Rosa</taxon>
    </lineage>
</organism>
<dbReference type="GO" id="GO:0005634">
    <property type="term" value="C:nucleus"/>
    <property type="evidence" value="ECO:0007669"/>
    <property type="project" value="UniProtKB-SubCell"/>
</dbReference>
<reference evidence="8 9" key="1">
    <citation type="journal article" date="2018" name="Nat. Genet.">
        <title>The Rosa genome provides new insights in the design of modern roses.</title>
        <authorList>
            <person name="Bendahmane M."/>
        </authorList>
    </citation>
    <scope>NUCLEOTIDE SEQUENCE [LARGE SCALE GENOMIC DNA]</scope>
    <source>
        <strain evidence="9">cv. Old Blush</strain>
    </source>
</reference>
<dbReference type="PROSITE" id="PS51369">
    <property type="entry name" value="TCP"/>
    <property type="match status" value="1"/>
</dbReference>
<evidence type="ECO:0000313" key="8">
    <source>
        <dbReference type="EMBL" id="PRQ59998.1"/>
    </source>
</evidence>
<dbReference type="Proteomes" id="UP000238479">
    <property type="component" value="Chromosome 1"/>
</dbReference>
<comment type="caution">
    <text evidence="8">The sequence shown here is derived from an EMBL/GenBank/DDBJ whole genome shotgun (WGS) entry which is preliminary data.</text>
</comment>
<evidence type="ECO:0000256" key="3">
    <source>
        <dbReference type="ARBA" id="ARBA00023125"/>
    </source>
</evidence>
<keyword evidence="5" id="KW-0539">Nucleus</keyword>
<feature type="region of interest" description="Disordered" evidence="6">
    <location>
        <begin position="254"/>
        <end position="287"/>
    </location>
</feature>
<feature type="region of interest" description="Disordered" evidence="6">
    <location>
        <begin position="1"/>
        <end position="27"/>
    </location>
</feature>
<dbReference type="Gramene" id="PRQ59998">
    <property type="protein sequence ID" value="PRQ59998"/>
    <property type="gene ID" value="RchiOBHm_Chr1g0376331"/>
</dbReference>
<evidence type="ECO:0000256" key="2">
    <source>
        <dbReference type="ARBA" id="ARBA00023015"/>
    </source>
</evidence>
<sequence>MEPNQRQSLEETDGITNPSVSGQQFPAVAKKEEFEDGSLSMGLIPVPAPAKPVVKRSSTKDRHTKVEGRGRRVRMPAACAARVFQLTRELGHKSDGETVRWLLEHAEPAIIAATGTGTVPAIAVSVGGTLKIPTSSLANPNGEVSELPRKKRKLHCNSDFVDVEELRSISSGLAPIAPVNYGGGGGGALLPMWQFGANVPFFMFPNSGWAIPSDSVSGHTIFDLQGRPISNFPVTALQSGVQVCGDVDVQATSGSISSGGGGGSGSTSLGASNSNAVTSSDTSATTAAPISHSQLLRDFSLDTLDKRELQFLGGLCGNSEAQYSKP</sequence>